<gene>
    <name evidence="2" type="ORF">RCC_11095</name>
</gene>
<evidence type="ECO:0000313" key="3">
    <source>
        <dbReference type="Proteomes" id="UP000225277"/>
    </source>
</evidence>
<name>A0A2D3VQ60_9PEZI</name>
<feature type="compositionally biased region" description="Basic residues" evidence="1">
    <location>
        <begin position="178"/>
        <end position="189"/>
    </location>
</feature>
<feature type="region of interest" description="Disordered" evidence="1">
    <location>
        <begin position="1"/>
        <end position="44"/>
    </location>
</feature>
<reference evidence="2 3" key="1">
    <citation type="submission" date="2016-03" db="EMBL/GenBank/DDBJ databases">
        <authorList>
            <person name="Ploux O."/>
        </authorList>
    </citation>
    <scope>NUCLEOTIDE SEQUENCE [LARGE SCALE GENOMIC DNA]</scope>
    <source>
        <strain evidence="2 3">URUG2</strain>
    </source>
</reference>
<dbReference type="RefSeq" id="XP_023632087.1">
    <property type="nucleotide sequence ID" value="XM_023776319.1"/>
</dbReference>
<dbReference type="Proteomes" id="UP000225277">
    <property type="component" value="Unassembled WGS sequence"/>
</dbReference>
<dbReference type="EMBL" id="FJUY01000026">
    <property type="protein sequence ID" value="CZT25364.1"/>
    <property type="molecule type" value="Genomic_DNA"/>
</dbReference>
<sequence>MELPRRSQRAGSRRPAYDAAISTLKPSRRKEAAEPIVVEDKEEEAAEPVVVDDAGLEGVLLSIEGGSVRMSVEEIKEIEEAVELLVHYRSDGEGGQERYYEYHTDAEQAMVSRAMKIQHILDDRRRKARQRVDRNARRREANALNARCEAEGGEIFGTSKRGRRPAVAVDDVSDKQPPKKKKKKKKKKAAVLVSQAGSARKSQTAPPASEQRAASQRQNSVSLFLTEGTPEDDEEPPPFEYRIGLCCRRGKDSVDDTWFVTSDEDMAGSVSKWINETVVDIKGIVKAGKLTAAYQGLAAHNAAKITWKDARSWSGIVRQLELFNRASRPELRVTVDIELEPIVVVPPTLTPATQRTATTIQLVGLPQNQEAMRVDGNYSKSITSRWTCENRNCRNYGHNCYIPPDARDHPTTHYPVYKPQLMAW</sequence>
<keyword evidence="3" id="KW-1185">Reference proteome</keyword>
<feature type="region of interest" description="Disordered" evidence="1">
    <location>
        <begin position="155"/>
        <end position="220"/>
    </location>
</feature>
<feature type="compositionally biased region" description="Polar residues" evidence="1">
    <location>
        <begin position="195"/>
        <end position="220"/>
    </location>
</feature>
<dbReference type="GeneID" id="35606125"/>
<organism evidence="2 3">
    <name type="scientific">Ramularia collo-cygni</name>
    <dbReference type="NCBI Taxonomy" id="112498"/>
    <lineage>
        <taxon>Eukaryota</taxon>
        <taxon>Fungi</taxon>
        <taxon>Dikarya</taxon>
        <taxon>Ascomycota</taxon>
        <taxon>Pezizomycotina</taxon>
        <taxon>Dothideomycetes</taxon>
        <taxon>Dothideomycetidae</taxon>
        <taxon>Mycosphaerellales</taxon>
        <taxon>Mycosphaerellaceae</taxon>
        <taxon>Ramularia</taxon>
    </lineage>
</organism>
<evidence type="ECO:0000313" key="2">
    <source>
        <dbReference type="EMBL" id="CZT25364.1"/>
    </source>
</evidence>
<feature type="compositionally biased region" description="Basic residues" evidence="1">
    <location>
        <begin position="1"/>
        <end position="12"/>
    </location>
</feature>
<proteinExistence type="predicted"/>
<dbReference type="AlphaFoldDB" id="A0A2D3VQ60"/>
<protein>
    <submittedName>
        <fullName evidence="2">Uncharacterized protein</fullName>
    </submittedName>
</protein>
<accession>A0A2D3VQ60</accession>
<evidence type="ECO:0000256" key="1">
    <source>
        <dbReference type="SAM" id="MobiDB-lite"/>
    </source>
</evidence>